<reference evidence="2 3" key="1">
    <citation type="submission" date="2017-03" db="EMBL/GenBank/DDBJ databases">
        <authorList>
            <person name="Afonso C.L."/>
            <person name="Miller P.J."/>
            <person name="Scott M.A."/>
            <person name="Spackman E."/>
            <person name="Goraichik I."/>
            <person name="Dimitrov K.M."/>
            <person name="Suarez D.L."/>
            <person name="Swayne D.E."/>
        </authorList>
    </citation>
    <scope>NUCLEOTIDE SEQUENCE [LARGE SCALE GENOMIC DNA]</scope>
    <source>
        <strain evidence="2">PRJEB14757</strain>
    </source>
</reference>
<organism evidence="2 3">
    <name type="scientific">Desulfamplus magnetovallimortis</name>
    <dbReference type="NCBI Taxonomy" id="1246637"/>
    <lineage>
        <taxon>Bacteria</taxon>
        <taxon>Pseudomonadati</taxon>
        <taxon>Thermodesulfobacteriota</taxon>
        <taxon>Desulfobacteria</taxon>
        <taxon>Desulfobacterales</taxon>
        <taxon>Desulfobacteraceae</taxon>
        <taxon>Desulfamplus</taxon>
    </lineage>
</organism>
<accession>A0A1W1HIC1</accession>
<proteinExistence type="predicted"/>
<protein>
    <recommendedName>
        <fullName evidence="4">DUF2232 domain-containing protein</fullName>
    </recommendedName>
</protein>
<evidence type="ECO:0000313" key="2">
    <source>
        <dbReference type="EMBL" id="SLM32165.1"/>
    </source>
</evidence>
<feature type="transmembrane region" description="Helical" evidence="1">
    <location>
        <begin position="248"/>
        <end position="271"/>
    </location>
</feature>
<feature type="transmembrane region" description="Helical" evidence="1">
    <location>
        <begin position="226"/>
        <end position="242"/>
    </location>
</feature>
<keyword evidence="1" id="KW-0472">Membrane</keyword>
<keyword evidence="1" id="KW-0812">Transmembrane</keyword>
<dbReference type="RefSeq" id="WP_080798040.1">
    <property type="nucleotide sequence ID" value="NZ_LT828540.1"/>
</dbReference>
<dbReference type="Pfam" id="PF09991">
    <property type="entry name" value="DUF2232"/>
    <property type="match status" value="1"/>
</dbReference>
<dbReference type="OrthoDB" id="12714at2"/>
<feature type="transmembrane region" description="Helical" evidence="1">
    <location>
        <begin position="108"/>
        <end position="128"/>
    </location>
</feature>
<feature type="transmembrane region" description="Helical" evidence="1">
    <location>
        <begin position="82"/>
        <end position="99"/>
    </location>
</feature>
<dbReference type="STRING" id="1246637.MTBBW1_60065"/>
<dbReference type="AlphaFoldDB" id="A0A1W1HIC1"/>
<sequence length="321" mass="36299">MNLTRQDNRAKLFKDVISGVVFSSIIIFVTLFAPVLGFFMAVILPMPVLYYRLKLGRLPGIIIASGVLLVTVMVIGGLSIDILFYAALIMIGLVLGESLEQHLSIEKSLFFTVFSTVFLSAFLFFIYAGSAGSSVLEMVTSYVAANLKLTLSIYQDIGIPQENIELIDRSIDTIKYVLVRLVPALMITMLTFITWINILFIKRILNRKGIYLKTLENLNRWKAPEKLVWSAIICGVLLMLPWTGVKIAALNCILILMPVYFFQGIAIMSFIFEKKGFPPVLRLFIYTIIAIQQIFILLIVGIGFFDTWLNFRKIEVMTDHE</sequence>
<keyword evidence="3" id="KW-1185">Reference proteome</keyword>
<dbReference type="EMBL" id="FWEV01000303">
    <property type="protein sequence ID" value="SLM32165.1"/>
    <property type="molecule type" value="Genomic_DNA"/>
</dbReference>
<dbReference type="PANTHER" id="PTHR41324">
    <property type="entry name" value="MEMBRANE PROTEIN-RELATED"/>
    <property type="match status" value="1"/>
</dbReference>
<feature type="transmembrane region" description="Helical" evidence="1">
    <location>
        <begin position="20"/>
        <end position="44"/>
    </location>
</feature>
<feature type="transmembrane region" description="Helical" evidence="1">
    <location>
        <begin position="283"/>
        <end position="305"/>
    </location>
</feature>
<evidence type="ECO:0008006" key="4">
    <source>
        <dbReference type="Google" id="ProtNLM"/>
    </source>
</evidence>
<name>A0A1W1HIC1_9BACT</name>
<keyword evidence="1" id="KW-1133">Transmembrane helix</keyword>
<feature type="transmembrane region" description="Helical" evidence="1">
    <location>
        <begin position="56"/>
        <end position="76"/>
    </location>
</feature>
<dbReference type="PANTHER" id="PTHR41324:SF1">
    <property type="entry name" value="DUF2232 DOMAIN-CONTAINING PROTEIN"/>
    <property type="match status" value="1"/>
</dbReference>
<evidence type="ECO:0000256" key="1">
    <source>
        <dbReference type="SAM" id="Phobius"/>
    </source>
</evidence>
<dbReference type="Proteomes" id="UP000191931">
    <property type="component" value="Unassembled WGS sequence"/>
</dbReference>
<dbReference type="InterPro" id="IPR018710">
    <property type="entry name" value="DUF2232"/>
</dbReference>
<evidence type="ECO:0000313" key="3">
    <source>
        <dbReference type="Proteomes" id="UP000191931"/>
    </source>
</evidence>
<feature type="transmembrane region" description="Helical" evidence="1">
    <location>
        <begin position="184"/>
        <end position="205"/>
    </location>
</feature>
<gene>
    <name evidence="2" type="ORF">MTBBW1_60065</name>
</gene>